<reference evidence="6 7" key="2">
    <citation type="submission" date="2013-04" db="EMBL/GenBank/DDBJ databases">
        <authorList>
            <person name="Fiebig A."/>
            <person name="Pradella S."/>
            <person name="Wagner-Doebler I."/>
        </authorList>
    </citation>
    <scope>NUCLEOTIDE SEQUENCE [LARGE SCALE GENOMIC DNA]</scope>
    <source>
        <strain evidence="7">DSM 17067 / NCIMB 14079 / DFL-11</strain>
    </source>
</reference>
<keyword evidence="1" id="KW-0805">Transcription regulation</keyword>
<dbReference type="Pfam" id="PF00440">
    <property type="entry name" value="TetR_N"/>
    <property type="match status" value="1"/>
</dbReference>
<protein>
    <submittedName>
        <fullName evidence="6">Transcriptional regulator</fullName>
    </submittedName>
</protein>
<dbReference type="EMBL" id="ACCU02000002">
    <property type="protein sequence ID" value="EEE47730.1"/>
    <property type="molecule type" value="Genomic_DNA"/>
</dbReference>
<sequence>MRPSKRDELVHKAQEIFDRDGFQATGMDALVAETGISKTTMFKHFRNKDELILATLRLRDETFRNWMHRKLDRFSGAPDQQLLAVFELLQEWFDQPDFHGCLFIKAASEFSDGEAAIPAQAREHKRLLLNDLIGLAKAAGADLPDQLGRQLMLLIEGAIVAARMGYSQTPARDAHAAAKVLIDQAIRQ</sequence>
<comment type="caution">
    <text evidence="6">The sequence shown here is derived from an EMBL/GenBank/DDBJ whole genome shotgun (WGS) entry which is preliminary data.</text>
</comment>
<evidence type="ECO:0000259" key="5">
    <source>
        <dbReference type="PROSITE" id="PS50977"/>
    </source>
</evidence>
<dbReference type="PANTHER" id="PTHR47506:SF1">
    <property type="entry name" value="HTH-TYPE TRANSCRIPTIONAL REGULATOR YJDC"/>
    <property type="match status" value="1"/>
</dbReference>
<feature type="domain" description="HTH tetR-type" evidence="5">
    <location>
        <begin position="3"/>
        <end position="63"/>
    </location>
</feature>
<dbReference type="PRINTS" id="PR00455">
    <property type="entry name" value="HTHTETR"/>
</dbReference>
<dbReference type="PANTHER" id="PTHR47506">
    <property type="entry name" value="TRANSCRIPTIONAL REGULATORY PROTEIN"/>
    <property type="match status" value="1"/>
</dbReference>
<evidence type="ECO:0000313" key="7">
    <source>
        <dbReference type="Proteomes" id="UP000004703"/>
    </source>
</evidence>
<accession>A0A5E8H6V0</accession>
<dbReference type="SUPFAM" id="SSF46689">
    <property type="entry name" value="Homeodomain-like"/>
    <property type="match status" value="1"/>
</dbReference>
<keyword evidence="2 4" id="KW-0238">DNA-binding</keyword>
<proteinExistence type="predicted"/>
<gene>
    <name evidence="6" type="ORF">SADFL11_5019</name>
</gene>
<dbReference type="Gene3D" id="1.10.357.10">
    <property type="entry name" value="Tetracycline Repressor, domain 2"/>
    <property type="match status" value="1"/>
</dbReference>
<evidence type="ECO:0000256" key="2">
    <source>
        <dbReference type="ARBA" id="ARBA00023125"/>
    </source>
</evidence>
<evidence type="ECO:0000313" key="6">
    <source>
        <dbReference type="EMBL" id="EEE47730.1"/>
    </source>
</evidence>
<dbReference type="InterPro" id="IPR036271">
    <property type="entry name" value="Tet_transcr_reg_TetR-rel_C_sf"/>
</dbReference>
<dbReference type="GO" id="GO:0003677">
    <property type="term" value="F:DNA binding"/>
    <property type="evidence" value="ECO:0007669"/>
    <property type="project" value="UniProtKB-UniRule"/>
</dbReference>
<dbReference type="Proteomes" id="UP000004703">
    <property type="component" value="Chromosome"/>
</dbReference>
<evidence type="ECO:0000256" key="4">
    <source>
        <dbReference type="PROSITE-ProRule" id="PRU00335"/>
    </source>
</evidence>
<dbReference type="RefSeq" id="WP_008196933.1">
    <property type="nucleotide sequence ID" value="NZ_CM011002.1"/>
</dbReference>
<evidence type="ECO:0000256" key="3">
    <source>
        <dbReference type="ARBA" id="ARBA00023163"/>
    </source>
</evidence>
<reference evidence="6 7" key="1">
    <citation type="submission" date="2008-01" db="EMBL/GenBank/DDBJ databases">
        <authorList>
            <person name="Wagner-Dobler I."/>
            <person name="Ferriera S."/>
            <person name="Johnson J."/>
            <person name="Kravitz S."/>
            <person name="Beeson K."/>
            <person name="Sutton G."/>
            <person name="Rogers Y.-H."/>
            <person name="Friedman R."/>
            <person name="Frazier M."/>
            <person name="Venter J.C."/>
        </authorList>
    </citation>
    <scope>NUCLEOTIDE SEQUENCE [LARGE SCALE GENOMIC DNA]</scope>
    <source>
        <strain evidence="7">DSM 17067 / NCIMB 14079 / DFL-11</strain>
    </source>
</reference>
<name>A0A5E8H6V0_ROSAD</name>
<dbReference type="AlphaFoldDB" id="A0A5E8H6V0"/>
<evidence type="ECO:0000256" key="1">
    <source>
        <dbReference type="ARBA" id="ARBA00023015"/>
    </source>
</evidence>
<dbReference type="InterPro" id="IPR009057">
    <property type="entry name" value="Homeodomain-like_sf"/>
</dbReference>
<feature type="DNA-binding region" description="H-T-H motif" evidence="4">
    <location>
        <begin position="26"/>
        <end position="45"/>
    </location>
</feature>
<dbReference type="PROSITE" id="PS50977">
    <property type="entry name" value="HTH_TETR_2"/>
    <property type="match status" value="1"/>
</dbReference>
<keyword evidence="3" id="KW-0804">Transcription</keyword>
<dbReference type="SUPFAM" id="SSF48498">
    <property type="entry name" value="Tetracyclin repressor-like, C-terminal domain"/>
    <property type="match status" value="1"/>
</dbReference>
<organism evidence="6 7">
    <name type="scientific">Roseibium alexandrii (strain DSM 17067 / NCIMB 14079 / DFL-11)</name>
    <name type="common">Labrenzia alexandrii</name>
    <dbReference type="NCBI Taxonomy" id="244592"/>
    <lineage>
        <taxon>Bacteria</taxon>
        <taxon>Pseudomonadati</taxon>
        <taxon>Pseudomonadota</taxon>
        <taxon>Alphaproteobacteria</taxon>
        <taxon>Hyphomicrobiales</taxon>
        <taxon>Stappiaceae</taxon>
        <taxon>Roseibium</taxon>
    </lineage>
</organism>
<dbReference type="InterPro" id="IPR001647">
    <property type="entry name" value="HTH_TetR"/>
</dbReference>